<accession>A0AA38Y2J9</accession>
<feature type="region of interest" description="Disordered" evidence="1">
    <location>
        <begin position="66"/>
        <end position="231"/>
    </location>
</feature>
<dbReference type="Proteomes" id="UP001172681">
    <property type="component" value="Unassembled WGS sequence"/>
</dbReference>
<sequence length="231" mass="24620">MSVTKPPSKPSDTDISTNEALLHHAEASRLAKSWLSGVFGDESSAASIEDEQDDCDKNVAKKPFLYSDTGGIGYTEPTDAASSAASRASDPATAFLRKQMLGRGANQHTFTRGLPPPRSGHPLRRRRHDDEEDEEEGRSGLGKSKALKHKLSNAKVSSSAENMNGADEIVPPPGPPQASSDHPAASHGHQPKTAAQETRGKKKRGSSYLDEILASRASKKKKKKSGKGDDG</sequence>
<feature type="compositionally biased region" description="Low complexity" evidence="1">
    <location>
        <begin position="77"/>
        <end position="94"/>
    </location>
</feature>
<dbReference type="EMBL" id="JAPDRN010000047">
    <property type="protein sequence ID" value="KAJ9633358.1"/>
    <property type="molecule type" value="Genomic_DNA"/>
</dbReference>
<gene>
    <name evidence="2" type="ORF">H2204_007075</name>
</gene>
<comment type="caution">
    <text evidence="2">The sequence shown here is derived from an EMBL/GenBank/DDBJ whole genome shotgun (WGS) entry which is preliminary data.</text>
</comment>
<proteinExistence type="predicted"/>
<evidence type="ECO:0000313" key="2">
    <source>
        <dbReference type="EMBL" id="KAJ9633358.1"/>
    </source>
</evidence>
<dbReference type="AlphaFoldDB" id="A0AA38Y2J9"/>
<reference evidence="2" key="1">
    <citation type="submission" date="2022-10" db="EMBL/GenBank/DDBJ databases">
        <title>Culturing micro-colonial fungi from biological soil crusts in the Mojave desert and describing Neophaeococcomyces mojavensis, and introducing the new genera and species Taxawa tesnikishii.</title>
        <authorList>
            <person name="Kurbessoian T."/>
            <person name="Stajich J.E."/>
        </authorList>
    </citation>
    <scope>NUCLEOTIDE SEQUENCE</scope>
    <source>
        <strain evidence="2">TK_35</strain>
    </source>
</reference>
<organism evidence="2 3">
    <name type="scientific">Knufia peltigerae</name>
    <dbReference type="NCBI Taxonomy" id="1002370"/>
    <lineage>
        <taxon>Eukaryota</taxon>
        <taxon>Fungi</taxon>
        <taxon>Dikarya</taxon>
        <taxon>Ascomycota</taxon>
        <taxon>Pezizomycotina</taxon>
        <taxon>Eurotiomycetes</taxon>
        <taxon>Chaetothyriomycetidae</taxon>
        <taxon>Chaetothyriales</taxon>
        <taxon>Trichomeriaceae</taxon>
        <taxon>Knufia</taxon>
    </lineage>
</organism>
<evidence type="ECO:0000256" key="1">
    <source>
        <dbReference type="SAM" id="MobiDB-lite"/>
    </source>
</evidence>
<protein>
    <submittedName>
        <fullName evidence="2">Uncharacterized protein</fullName>
    </submittedName>
</protein>
<name>A0AA38Y2J9_9EURO</name>
<keyword evidence="3" id="KW-1185">Reference proteome</keyword>
<evidence type="ECO:0000313" key="3">
    <source>
        <dbReference type="Proteomes" id="UP001172681"/>
    </source>
</evidence>